<feature type="non-terminal residue" evidence="4">
    <location>
        <position position="1"/>
    </location>
</feature>
<feature type="compositionally biased region" description="Basic and acidic residues" evidence="3">
    <location>
        <begin position="154"/>
        <end position="168"/>
    </location>
</feature>
<dbReference type="PANTHER" id="PTHR12634:SF8">
    <property type="entry name" value="FIERY MOUNTAIN, ISOFORM D"/>
    <property type="match status" value="1"/>
</dbReference>
<reference evidence="5" key="1">
    <citation type="submission" date="2015-02" db="EMBL/GenBank/DDBJ databases">
        <authorList>
            <person name="Gon?alves P."/>
        </authorList>
    </citation>
    <scope>NUCLEOTIDE SEQUENCE [LARGE SCALE GENOMIC DNA]</scope>
</reference>
<dbReference type="GO" id="GO:0005829">
    <property type="term" value="C:cytosol"/>
    <property type="evidence" value="ECO:0007669"/>
    <property type="project" value="TreeGrafter"/>
</dbReference>
<feature type="region of interest" description="Disordered" evidence="3">
    <location>
        <begin position="592"/>
        <end position="658"/>
    </location>
</feature>
<dbReference type="GO" id="GO:0005634">
    <property type="term" value="C:nucleus"/>
    <property type="evidence" value="ECO:0007669"/>
    <property type="project" value="TreeGrafter"/>
</dbReference>
<evidence type="ECO:0000256" key="2">
    <source>
        <dbReference type="ARBA" id="ARBA00023306"/>
    </source>
</evidence>
<dbReference type="Pfam" id="PF04499">
    <property type="entry name" value="SAPS"/>
    <property type="match status" value="1"/>
</dbReference>
<accession>A0A0D6EIT1</accession>
<evidence type="ECO:0000256" key="1">
    <source>
        <dbReference type="ARBA" id="ARBA00006180"/>
    </source>
</evidence>
<feature type="compositionally biased region" description="Low complexity" evidence="3">
    <location>
        <begin position="28"/>
        <end position="51"/>
    </location>
</feature>
<name>A0A0D6EIT1_SPOSA</name>
<feature type="compositionally biased region" description="Low complexity" evidence="3">
    <location>
        <begin position="1166"/>
        <end position="1195"/>
    </location>
</feature>
<feature type="compositionally biased region" description="Low complexity" evidence="3">
    <location>
        <begin position="1304"/>
        <end position="1315"/>
    </location>
</feature>
<feature type="region of interest" description="Disordered" evidence="3">
    <location>
        <begin position="670"/>
        <end position="758"/>
    </location>
</feature>
<keyword evidence="2" id="KW-0131">Cell cycle</keyword>
<dbReference type="Proteomes" id="UP000243876">
    <property type="component" value="Unassembled WGS sequence"/>
</dbReference>
<sequence length="1373" mass="147235">MSFWKFKSAFAAPPTDGINTILSSLPTSEPLADSPSSASASPPSPSPANVAAHHSALDSLLAEPDLLSEIKSGTNSRLTDFLARKEVVLRVGGWVVWGLGRGVEPNPPMDGPKDRRESILETGVLPDDLEDGKVPDDVVRAAERERLGMGGVPRRKEVELEDKTGEGDEKSDDEPEDETKWANFPRLCTEILAASAPSLTDILFRHDAASSQPHLCPSPESFLLPFWESVLGSTEQQLALRASQVGYWAKVNGVLLDGPMSGKVLSQILTIPHLLPRLLALLPFCSPINDLLLILLRVSRPPSPLIPSTVTQSIRMLDPFSALGKPGHVAAEELLRGIIELCSAIPRPQAGGPGGLLGGPPQMPDEPAFEWRDTTLARQIADEKSVKTLLDWMLAEVRLDEDDEGTPVDLPDQEEAEMARRRELRTSSLVAAIAVLVDLIRKNNSDFVEQQMLAWARRKEADAAEKELLEADGAEIVRALPLPGRESGEEPEDDKGPSIVDLGGMLSVIAERISGLQALIKKPRSSTAVVKSAAGPLSPLTLERFRICELYAELLHCSNMSLLNRSDRSAHLYDAHGYLARGWQAADDLAQALAGPPSPEDDDQDPSRTPHSPGLTTTRSPYSTSPGDYSFPSSSGISTPSGRESLDEESGGVLTKSEAKELREIVAAAGRSAELEAEEEARDEKEPSQKGATGEKDPSGDPASEDELVCSDDEAVEMRDRQDESFEDKRRRSIASNVTDERDLPTTPSIYSNSSKQLPQASLAPGPLLKTRFMEHGVVSTMLDLFFDYPWNNFLHNVVFDLLQQIFHGRIDRSLDRQLALSVFLDGRLCERILEGQKRNDAAAAQRTNMRLGYMGHMTLIAEEAVKFFDRYPDEIFAVVESMIPQPDWDNYVSTTLRETRERDLTPLSGGGGLHLPMLEQTHSSGFSDDDDEFPMNSARAMRAMEAGGMAGGAAATDEGAFGGRVEASSTTEVGDSSVTDQFSRYLANAITSDRTDKFGSSDEDDEDDANWLGGSRFDPGDVDFALDAQARPPERFGFDDRFDAAGMAFRSAGGDSDDEVDEWAPFEGAASVSRGSNGFGIDAFTPTVASSSSAAATSGGFETSFSSAFGSDFAPVVSGLGGDAAEDDWGDFEGADSGDSNAGFGTGASITLPPMDDGDFDFGESSRSPSSFPSTSFTPHDSSSASSSAFDFPRGTFGDSLTADPIEDGSSMFGRLSIGSDPGSPEAEEQHRALPPLEVMLAQSEQERAADADRATSPTEPLGPAMHENAHVTDDGMVEAEVEGKTVRVPADDIVLAHRRHSSGGSASGGSSRRSSLEETRPPASSLAPPEKRASISEQSEPSREQTSEDAKGGKDELAGEGEGEGTSGSDE</sequence>
<feature type="compositionally biased region" description="Polar residues" evidence="3">
    <location>
        <begin position="746"/>
        <end position="758"/>
    </location>
</feature>
<comment type="similarity">
    <text evidence="1">Belongs to the SAPS family.</text>
</comment>
<dbReference type="InterPro" id="IPR007587">
    <property type="entry name" value="SAPS"/>
</dbReference>
<feature type="compositionally biased region" description="Acidic residues" evidence="3">
    <location>
        <begin position="1125"/>
        <end position="1137"/>
    </location>
</feature>
<feature type="compositionally biased region" description="Acidic residues" evidence="3">
    <location>
        <begin position="1360"/>
        <end position="1373"/>
    </location>
</feature>
<evidence type="ECO:0000313" key="5">
    <source>
        <dbReference type="Proteomes" id="UP000243876"/>
    </source>
</evidence>
<feature type="compositionally biased region" description="Basic and acidic residues" evidence="3">
    <location>
        <begin position="682"/>
        <end position="699"/>
    </location>
</feature>
<feature type="compositionally biased region" description="Basic and acidic residues" evidence="3">
    <location>
        <begin position="1246"/>
        <end position="1255"/>
    </location>
</feature>
<dbReference type="EMBL" id="CENE01000004">
    <property type="protein sequence ID" value="CEQ39927.1"/>
    <property type="molecule type" value="Genomic_DNA"/>
</dbReference>
<keyword evidence="5" id="KW-1185">Reference proteome</keyword>
<dbReference type="PANTHER" id="PTHR12634">
    <property type="entry name" value="SIT4 YEAST -ASSOCIATING PROTEIN-RELATED"/>
    <property type="match status" value="1"/>
</dbReference>
<dbReference type="GO" id="GO:0019888">
    <property type="term" value="F:protein phosphatase regulator activity"/>
    <property type="evidence" value="ECO:0007669"/>
    <property type="project" value="TreeGrafter"/>
</dbReference>
<feature type="region of interest" description="Disordered" evidence="3">
    <location>
        <begin position="21"/>
        <end position="51"/>
    </location>
</feature>
<dbReference type="OrthoDB" id="10259133at2759"/>
<proteinExistence type="inferred from homology"/>
<feature type="region of interest" description="Disordered" evidence="3">
    <location>
        <begin position="147"/>
        <end position="179"/>
    </location>
</feature>
<dbReference type="GO" id="GO:0019903">
    <property type="term" value="F:protein phosphatase binding"/>
    <property type="evidence" value="ECO:0007669"/>
    <property type="project" value="InterPro"/>
</dbReference>
<feature type="region of interest" description="Disordered" evidence="3">
    <location>
        <begin position="1125"/>
        <end position="1373"/>
    </location>
</feature>
<gene>
    <name evidence="4" type="primary">SPOSA6832_01487</name>
</gene>
<feature type="compositionally biased region" description="Acidic residues" evidence="3">
    <location>
        <begin position="703"/>
        <end position="715"/>
    </location>
</feature>
<evidence type="ECO:0000256" key="3">
    <source>
        <dbReference type="SAM" id="MobiDB-lite"/>
    </source>
</evidence>
<feature type="compositionally biased region" description="Polar residues" evidence="3">
    <location>
        <begin position="614"/>
        <end position="627"/>
    </location>
</feature>
<feature type="region of interest" description="Disordered" evidence="3">
    <location>
        <begin position="995"/>
        <end position="1017"/>
    </location>
</feature>
<protein>
    <submittedName>
        <fullName evidence="4">SPOSA6832_01487-mRNA-1:cds</fullName>
    </submittedName>
</protein>
<evidence type="ECO:0000313" key="4">
    <source>
        <dbReference type="EMBL" id="CEQ39927.1"/>
    </source>
</evidence>
<feature type="compositionally biased region" description="Low complexity" evidence="3">
    <location>
        <begin position="630"/>
        <end position="643"/>
    </location>
</feature>
<feature type="compositionally biased region" description="Basic and acidic residues" evidence="3">
    <location>
        <begin position="1331"/>
        <end position="1359"/>
    </location>
</feature>
<organism evidence="4 5">
    <name type="scientific">Sporidiobolus salmonicolor</name>
    <name type="common">Yeast-like fungus</name>
    <name type="synonym">Sporobolomyces salmonicolor</name>
    <dbReference type="NCBI Taxonomy" id="5005"/>
    <lineage>
        <taxon>Eukaryota</taxon>
        <taxon>Fungi</taxon>
        <taxon>Dikarya</taxon>
        <taxon>Basidiomycota</taxon>
        <taxon>Pucciniomycotina</taxon>
        <taxon>Microbotryomycetes</taxon>
        <taxon>Sporidiobolales</taxon>
        <taxon>Sporidiobolaceae</taxon>
        <taxon>Sporobolomyces</taxon>
    </lineage>
</organism>
<feature type="compositionally biased region" description="Basic and acidic residues" evidence="3">
    <location>
        <begin position="716"/>
        <end position="730"/>
    </location>
</feature>